<reference evidence="9 10" key="1">
    <citation type="submission" date="2022-06" db="EMBL/GenBank/DDBJ databases">
        <title>Mesorhizobium sp. strain RP14 Genome sequencing and assembly.</title>
        <authorList>
            <person name="Kim I."/>
        </authorList>
    </citation>
    <scope>NUCLEOTIDE SEQUENCE [LARGE SCALE GENOMIC DNA]</scope>
    <source>
        <strain evidence="10">RP14(2022)</strain>
    </source>
</reference>
<dbReference type="InterPro" id="IPR005490">
    <property type="entry name" value="LD_TPept_cat_dom"/>
</dbReference>
<accession>A0ABT1C8K4</accession>
<keyword evidence="5 7" id="KW-0573">Peptidoglycan synthesis</keyword>
<keyword evidence="10" id="KW-1185">Reference proteome</keyword>
<evidence type="ECO:0000256" key="3">
    <source>
        <dbReference type="ARBA" id="ARBA00022679"/>
    </source>
</evidence>
<evidence type="ECO:0000256" key="7">
    <source>
        <dbReference type="PROSITE-ProRule" id="PRU01373"/>
    </source>
</evidence>
<dbReference type="Proteomes" id="UP001205906">
    <property type="component" value="Unassembled WGS sequence"/>
</dbReference>
<keyword evidence="4 7" id="KW-0133">Cell shape</keyword>
<comment type="similarity">
    <text evidence="2">Belongs to the YkuD family.</text>
</comment>
<feature type="active site" description="Nucleophile" evidence="7">
    <location>
        <position position="134"/>
    </location>
</feature>
<dbReference type="InterPro" id="IPR038063">
    <property type="entry name" value="Transpep_catalytic_dom"/>
</dbReference>
<protein>
    <submittedName>
        <fullName evidence="9">L,D-transpeptidase family protein</fullName>
    </submittedName>
</protein>
<dbReference type="PROSITE" id="PS52029">
    <property type="entry name" value="LD_TPASE"/>
    <property type="match status" value="1"/>
</dbReference>
<dbReference type="PANTHER" id="PTHR38589">
    <property type="entry name" value="BLR0621 PROTEIN"/>
    <property type="match status" value="1"/>
</dbReference>
<dbReference type="RefSeq" id="WP_252820814.1">
    <property type="nucleotide sequence ID" value="NZ_JAMXQS010000007.1"/>
</dbReference>
<feature type="domain" description="L,D-TPase catalytic" evidence="8">
    <location>
        <begin position="1"/>
        <end position="158"/>
    </location>
</feature>
<evidence type="ECO:0000256" key="1">
    <source>
        <dbReference type="ARBA" id="ARBA00004752"/>
    </source>
</evidence>
<sequence length="159" mass="17779">MLRIGAQTFPCALGKGGISSNKREGDGATPLARMRVVKAYFRPRHSLDLMPWRAGVPLEGIERDLGWCDASGDRNYNQPVRLPYPASHEKMARDDRLYDTVLVLDWNLRPAKRGRGSAIFLHLARPGFTPTEGCVAVSRATMRRILPLLRQGSVVQVLR</sequence>
<keyword evidence="6 7" id="KW-0961">Cell wall biogenesis/degradation</keyword>
<comment type="pathway">
    <text evidence="1 7">Cell wall biogenesis; peptidoglycan biosynthesis.</text>
</comment>
<evidence type="ECO:0000256" key="2">
    <source>
        <dbReference type="ARBA" id="ARBA00005992"/>
    </source>
</evidence>
<gene>
    <name evidence="9" type="ORF">NGM99_15355</name>
</gene>
<evidence type="ECO:0000313" key="10">
    <source>
        <dbReference type="Proteomes" id="UP001205906"/>
    </source>
</evidence>
<evidence type="ECO:0000256" key="4">
    <source>
        <dbReference type="ARBA" id="ARBA00022960"/>
    </source>
</evidence>
<evidence type="ECO:0000256" key="5">
    <source>
        <dbReference type="ARBA" id="ARBA00022984"/>
    </source>
</evidence>
<dbReference type="PANTHER" id="PTHR38589:SF1">
    <property type="entry name" value="BLR0621 PROTEIN"/>
    <property type="match status" value="1"/>
</dbReference>
<comment type="caution">
    <text evidence="9">The sequence shown here is derived from an EMBL/GenBank/DDBJ whole genome shotgun (WGS) entry which is preliminary data.</text>
</comment>
<dbReference type="EMBL" id="JAMXQS010000007">
    <property type="protein sequence ID" value="MCO6051161.1"/>
    <property type="molecule type" value="Genomic_DNA"/>
</dbReference>
<evidence type="ECO:0000313" key="9">
    <source>
        <dbReference type="EMBL" id="MCO6051161.1"/>
    </source>
</evidence>
<name>A0ABT1C8K4_9HYPH</name>
<proteinExistence type="inferred from homology"/>
<evidence type="ECO:0000259" key="8">
    <source>
        <dbReference type="PROSITE" id="PS52029"/>
    </source>
</evidence>
<keyword evidence="3" id="KW-0808">Transferase</keyword>
<dbReference type="SUPFAM" id="SSF141523">
    <property type="entry name" value="L,D-transpeptidase catalytic domain-like"/>
    <property type="match status" value="1"/>
</dbReference>
<evidence type="ECO:0000256" key="6">
    <source>
        <dbReference type="ARBA" id="ARBA00023316"/>
    </source>
</evidence>
<dbReference type="Pfam" id="PF03734">
    <property type="entry name" value="YkuD"/>
    <property type="match status" value="1"/>
</dbReference>
<organism evidence="9 10">
    <name type="scientific">Mesorhizobium liriopis</name>
    <dbReference type="NCBI Taxonomy" id="2953882"/>
    <lineage>
        <taxon>Bacteria</taxon>
        <taxon>Pseudomonadati</taxon>
        <taxon>Pseudomonadota</taxon>
        <taxon>Alphaproteobacteria</taxon>
        <taxon>Hyphomicrobiales</taxon>
        <taxon>Phyllobacteriaceae</taxon>
        <taxon>Mesorhizobium</taxon>
    </lineage>
</organism>
<feature type="active site" description="Proton donor/acceptor" evidence="7">
    <location>
        <position position="122"/>
    </location>
</feature>